<protein>
    <submittedName>
        <fullName evidence="2">Uncharacterized protein</fullName>
    </submittedName>
</protein>
<accession>A0AAD9ANV3</accession>
<reference evidence="2" key="1">
    <citation type="submission" date="2023-01" db="EMBL/GenBank/DDBJ databases">
        <title>Colletotrichum chrysophilum M932 genome sequence.</title>
        <authorList>
            <person name="Baroncelli R."/>
        </authorList>
    </citation>
    <scope>NUCLEOTIDE SEQUENCE</scope>
    <source>
        <strain evidence="2">M932</strain>
    </source>
</reference>
<feature type="region of interest" description="Disordered" evidence="1">
    <location>
        <begin position="1"/>
        <end position="46"/>
    </location>
</feature>
<keyword evidence="3" id="KW-1185">Reference proteome</keyword>
<dbReference type="EMBL" id="JAQOWY010000120">
    <property type="protein sequence ID" value="KAK1850417.1"/>
    <property type="molecule type" value="Genomic_DNA"/>
</dbReference>
<comment type="caution">
    <text evidence="2">The sequence shown here is derived from an EMBL/GenBank/DDBJ whole genome shotgun (WGS) entry which is preliminary data.</text>
</comment>
<sequence>MGRSVRQQRPADPAPSQGPPEGRRRSLNRRTSASRHLRDPDLHRGGPPGSASVFFCSCLALHRHFHSAASFLGKTDKRVRNKTPTASVSLNPPCRPRRCGAWHAVESSS</sequence>
<name>A0AAD9ANV3_9PEZI</name>
<dbReference type="Proteomes" id="UP001243330">
    <property type="component" value="Unassembled WGS sequence"/>
</dbReference>
<feature type="compositionally biased region" description="Basic residues" evidence="1">
    <location>
        <begin position="25"/>
        <end position="35"/>
    </location>
</feature>
<evidence type="ECO:0000256" key="1">
    <source>
        <dbReference type="SAM" id="MobiDB-lite"/>
    </source>
</evidence>
<dbReference type="AlphaFoldDB" id="A0AAD9ANV3"/>
<organism evidence="2 3">
    <name type="scientific">Colletotrichum chrysophilum</name>
    <dbReference type="NCBI Taxonomy" id="1836956"/>
    <lineage>
        <taxon>Eukaryota</taxon>
        <taxon>Fungi</taxon>
        <taxon>Dikarya</taxon>
        <taxon>Ascomycota</taxon>
        <taxon>Pezizomycotina</taxon>
        <taxon>Sordariomycetes</taxon>
        <taxon>Hypocreomycetidae</taxon>
        <taxon>Glomerellales</taxon>
        <taxon>Glomerellaceae</taxon>
        <taxon>Colletotrichum</taxon>
        <taxon>Colletotrichum gloeosporioides species complex</taxon>
    </lineage>
</organism>
<evidence type="ECO:0000313" key="3">
    <source>
        <dbReference type="Proteomes" id="UP001243330"/>
    </source>
</evidence>
<evidence type="ECO:0000313" key="2">
    <source>
        <dbReference type="EMBL" id="KAK1850417.1"/>
    </source>
</evidence>
<feature type="region of interest" description="Disordered" evidence="1">
    <location>
        <begin position="73"/>
        <end position="92"/>
    </location>
</feature>
<gene>
    <name evidence="2" type="ORF">CCHR01_06964</name>
</gene>
<proteinExistence type="predicted"/>